<gene>
    <name evidence="10" type="ORF">ATL31_0784</name>
</gene>
<feature type="transmembrane region" description="Helical" evidence="9">
    <location>
        <begin position="316"/>
        <end position="333"/>
    </location>
</feature>
<dbReference type="PANTHER" id="PTHR32196">
    <property type="entry name" value="ABC TRANSPORTER PERMEASE PROTEIN YPHD-RELATED-RELATED"/>
    <property type="match status" value="1"/>
</dbReference>
<feature type="transmembrane region" description="Helical" evidence="9">
    <location>
        <begin position="89"/>
        <end position="107"/>
    </location>
</feature>
<dbReference type="PANTHER" id="PTHR32196:SF71">
    <property type="entry name" value="AUTOINDUCER 2 IMPORT SYSTEM PERMEASE PROTEIN LSRD"/>
    <property type="match status" value="1"/>
</dbReference>
<dbReference type="EMBL" id="PJNE01000001">
    <property type="protein sequence ID" value="PKW25980.1"/>
    <property type="molecule type" value="Genomic_DNA"/>
</dbReference>
<evidence type="ECO:0000256" key="4">
    <source>
        <dbReference type="ARBA" id="ARBA00022519"/>
    </source>
</evidence>
<feature type="transmembrane region" description="Helical" evidence="9">
    <location>
        <begin position="113"/>
        <end position="134"/>
    </location>
</feature>
<evidence type="ECO:0000256" key="3">
    <source>
        <dbReference type="ARBA" id="ARBA00022475"/>
    </source>
</evidence>
<comment type="subcellular location">
    <subcellularLocation>
        <location evidence="1">Cell membrane</location>
        <topology evidence="1">Multi-pass membrane protein</topology>
    </subcellularLocation>
</comment>
<evidence type="ECO:0000256" key="9">
    <source>
        <dbReference type="SAM" id="Phobius"/>
    </source>
</evidence>
<keyword evidence="11" id="KW-1185">Reference proteome</keyword>
<dbReference type="Proteomes" id="UP000233781">
    <property type="component" value="Unassembled WGS sequence"/>
</dbReference>
<evidence type="ECO:0000313" key="10">
    <source>
        <dbReference type="EMBL" id="PKW25980.1"/>
    </source>
</evidence>
<comment type="caution">
    <text evidence="10">The sequence shown here is derived from an EMBL/GenBank/DDBJ whole genome shotgun (WGS) entry which is preliminary data.</text>
</comment>
<feature type="transmembrane region" description="Helical" evidence="9">
    <location>
        <begin position="179"/>
        <end position="203"/>
    </location>
</feature>
<keyword evidence="3" id="KW-1003">Cell membrane</keyword>
<keyword evidence="2" id="KW-0813">Transport</keyword>
<dbReference type="CDD" id="cd06579">
    <property type="entry name" value="TM_PBP1_transp_AraH_like"/>
    <property type="match status" value="1"/>
</dbReference>
<evidence type="ECO:0000256" key="7">
    <source>
        <dbReference type="ARBA" id="ARBA00023136"/>
    </source>
</evidence>
<dbReference type="GO" id="GO:0022857">
    <property type="term" value="F:transmembrane transporter activity"/>
    <property type="evidence" value="ECO:0007669"/>
    <property type="project" value="InterPro"/>
</dbReference>
<evidence type="ECO:0000256" key="8">
    <source>
        <dbReference type="ARBA" id="ARBA00039381"/>
    </source>
</evidence>
<reference evidence="10 11" key="1">
    <citation type="submission" date="2017-12" db="EMBL/GenBank/DDBJ databases">
        <title>Sequencing the genomes of 1000 Actinobacteria strains.</title>
        <authorList>
            <person name="Klenk H.-P."/>
        </authorList>
    </citation>
    <scope>NUCLEOTIDE SEQUENCE [LARGE SCALE GENOMIC DNA]</scope>
    <source>
        <strain evidence="10 11">DSM 12806</strain>
    </source>
</reference>
<keyword evidence="7 9" id="KW-0472">Membrane</keyword>
<dbReference type="GO" id="GO:0005886">
    <property type="term" value="C:plasma membrane"/>
    <property type="evidence" value="ECO:0007669"/>
    <property type="project" value="UniProtKB-SubCell"/>
</dbReference>
<feature type="transmembrane region" description="Helical" evidence="9">
    <location>
        <begin position="288"/>
        <end position="310"/>
    </location>
</feature>
<evidence type="ECO:0000256" key="2">
    <source>
        <dbReference type="ARBA" id="ARBA00022448"/>
    </source>
</evidence>
<evidence type="ECO:0000256" key="6">
    <source>
        <dbReference type="ARBA" id="ARBA00022989"/>
    </source>
</evidence>
<dbReference type="AlphaFoldDB" id="A0A2N3YGN5"/>
<evidence type="ECO:0000313" key="11">
    <source>
        <dbReference type="Proteomes" id="UP000233781"/>
    </source>
</evidence>
<keyword evidence="4" id="KW-0997">Cell inner membrane</keyword>
<feature type="transmembrane region" description="Helical" evidence="9">
    <location>
        <begin position="34"/>
        <end position="55"/>
    </location>
</feature>
<feature type="transmembrane region" description="Helical" evidence="9">
    <location>
        <begin position="141"/>
        <end position="159"/>
    </location>
</feature>
<evidence type="ECO:0000256" key="1">
    <source>
        <dbReference type="ARBA" id="ARBA00004651"/>
    </source>
</evidence>
<feature type="transmembrane region" description="Helical" evidence="9">
    <location>
        <begin position="61"/>
        <end position="82"/>
    </location>
</feature>
<keyword evidence="5 9" id="KW-0812">Transmembrane</keyword>
<proteinExistence type="predicted"/>
<name>A0A2N3YGN5_9MICO</name>
<dbReference type="RefSeq" id="WP_101394619.1">
    <property type="nucleotide sequence ID" value="NZ_PJNE01000001.1"/>
</dbReference>
<feature type="transmembrane region" description="Helical" evidence="9">
    <location>
        <begin position="265"/>
        <end position="281"/>
    </location>
</feature>
<protein>
    <recommendedName>
        <fullName evidence="8">Autoinducer 2 import system permease protein LsrD</fullName>
    </recommendedName>
</protein>
<dbReference type="Pfam" id="PF02653">
    <property type="entry name" value="BPD_transp_2"/>
    <property type="match status" value="1"/>
</dbReference>
<sequence>MTAPAPAPANTPTDTVVTPSRTLGQSVTLFIGKFGALIVLGLLVVVFTVISPQYFLTYGNIVQIFNQSALAAIIACGLTMVLAANQFDLSIGNVASLSGVLVAYLMINGFSIPLAILVALVTSVVIGVVNSLLVTRLGVNALVATLGVGSVAVGANYFISGGAAQPFGSVMPGFSEISVGTWFGIPRNVYYMVVVVVLLWLVLNRTDLGRNIQAVGGNAEAARLAGVGVGGVTGAAFVICSVCASVTGILLASVVGSGQPTGGDGYTLSAFAAAFLGTAVLREGQFHIVGTLVGVVTVSTGFNGLALAGVPSYVQFLFQGLVLIAAVSFSTVARKLSRSA</sequence>
<dbReference type="OrthoDB" id="3676653at2"/>
<keyword evidence="6 9" id="KW-1133">Transmembrane helix</keyword>
<organism evidence="10 11">
    <name type="scientific">Phycicoccus duodecadis</name>
    <dbReference type="NCBI Taxonomy" id="173053"/>
    <lineage>
        <taxon>Bacteria</taxon>
        <taxon>Bacillati</taxon>
        <taxon>Actinomycetota</taxon>
        <taxon>Actinomycetes</taxon>
        <taxon>Micrococcales</taxon>
        <taxon>Intrasporangiaceae</taxon>
        <taxon>Phycicoccus</taxon>
    </lineage>
</organism>
<dbReference type="InterPro" id="IPR001851">
    <property type="entry name" value="ABC_transp_permease"/>
</dbReference>
<accession>A0A2N3YGN5</accession>
<feature type="transmembrane region" description="Helical" evidence="9">
    <location>
        <begin position="224"/>
        <end position="253"/>
    </location>
</feature>
<evidence type="ECO:0000256" key="5">
    <source>
        <dbReference type="ARBA" id="ARBA00022692"/>
    </source>
</evidence>